<evidence type="ECO:0000256" key="3">
    <source>
        <dbReference type="ARBA" id="ARBA00022691"/>
    </source>
</evidence>
<dbReference type="InterPro" id="IPR029063">
    <property type="entry name" value="SAM-dependent_MTases_sf"/>
</dbReference>
<evidence type="ECO:0000313" key="6">
    <source>
        <dbReference type="Proteomes" id="UP000230790"/>
    </source>
</evidence>
<dbReference type="SUPFAM" id="SSF53335">
    <property type="entry name" value="S-adenosyl-L-methionine-dependent methyltransferases"/>
    <property type="match status" value="1"/>
</dbReference>
<comment type="caution">
    <text evidence="5">The sequence shown here is derived from an EMBL/GenBank/DDBJ whole genome shotgun (WGS) entry which is preliminary data.</text>
</comment>
<evidence type="ECO:0000259" key="4">
    <source>
        <dbReference type="Pfam" id="PF13649"/>
    </source>
</evidence>
<feature type="domain" description="Methyltransferase" evidence="4">
    <location>
        <begin position="41"/>
        <end position="141"/>
    </location>
</feature>
<dbReference type="CDD" id="cd02440">
    <property type="entry name" value="AdoMet_MTases"/>
    <property type="match status" value="1"/>
</dbReference>
<dbReference type="PANTHER" id="PTHR43464">
    <property type="entry name" value="METHYLTRANSFERASE"/>
    <property type="match status" value="1"/>
</dbReference>
<dbReference type="AlphaFoldDB" id="A0A2M8QGM0"/>
<dbReference type="GO" id="GO:0008168">
    <property type="term" value="F:methyltransferase activity"/>
    <property type="evidence" value="ECO:0007669"/>
    <property type="project" value="UniProtKB-KW"/>
</dbReference>
<protein>
    <submittedName>
        <fullName evidence="5">Class I SAM-dependent methyltransferase</fullName>
    </submittedName>
</protein>
<keyword evidence="2 5" id="KW-0808">Transferase</keyword>
<evidence type="ECO:0000256" key="2">
    <source>
        <dbReference type="ARBA" id="ARBA00022679"/>
    </source>
</evidence>
<reference evidence="5 6" key="1">
    <citation type="submission" date="2017-11" db="EMBL/GenBank/DDBJ databases">
        <title>Evolution of Phototrophy in the Chloroflexi Phylum Driven by Horizontal Gene Transfer.</title>
        <authorList>
            <person name="Ward L.M."/>
            <person name="Hemp J."/>
            <person name="Shih P.M."/>
            <person name="Mcglynn S.E."/>
            <person name="Fischer W."/>
        </authorList>
    </citation>
    <scope>NUCLEOTIDE SEQUENCE [LARGE SCALE GENOMIC DNA]</scope>
    <source>
        <strain evidence="5">JP3_7</strain>
    </source>
</reference>
<name>A0A2M8QGM0_9CHLR</name>
<gene>
    <name evidence="5" type="ORF">CUN48_01245</name>
</gene>
<dbReference type="PANTHER" id="PTHR43464:SF19">
    <property type="entry name" value="UBIQUINONE BIOSYNTHESIS O-METHYLTRANSFERASE, MITOCHONDRIAL"/>
    <property type="match status" value="1"/>
</dbReference>
<proteinExistence type="predicted"/>
<accession>A0A2M8QGM0</accession>
<keyword evidence="3" id="KW-0949">S-adenosyl-L-methionine</keyword>
<dbReference type="Proteomes" id="UP000230790">
    <property type="component" value="Unassembled WGS sequence"/>
</dbReference>
<dbReference type="GO" id="GO:0032259">
    <property type="term" value="P:methylation"/>
    <property type="evidence" value="ECO:0007669"/>
    <property type="project" value="UniProtKB-KW"/>
</dbReference>
<keyword evidence="1 5" id="KW-0489">Methyltransferase</keyword>
<dbReference type="InterPro" id="IPR041698">
    <property type="entry name" value="Methyltransf_25"/>
</dbReference>
<dbReference type="Gene3D" id="3.40.50.150">
    <property type="entry name" value="Vaccinia Virus protein VP39"/>
    <property type="match status" value="1"/>
</dbReference>
<evidence type="ECO:0000313" key="5">
    <source>
        <dbReference type="EMBL" id="PJF48914.1"/>
    </source>
</evidence>
<dbReference type="Pfam" id="PF13649">
    <property type="entry name" value="Methyltransf_25"/>
    <property type="match status" value="1"/>
</dbReference>
<sequence>MNCTSLYDALAHVYDLQHRGFLDDAPMYLRLAREAAPGASILEIGCGSGRVMIPLVEAGFRVVGVDESAEMLRIAEQRLRANRRIPAERWSLVHADARVLNLAESGFNMAIIALNTFLHNLSRDDQLATLRAARRHLAIGGLLVVDLPPNDELAYQPDDGVFQLEATLVDPHAGTEIHKFVASRIFWAIQEQELVYRIEERRAGDAVSTEQLVTFRLRHVFKHEMELLLLQSGFAAPIWYGHYDLSPYGEGSPRMIAAARAI</sequence>
<dbReference type="EMBL" id="PGTN01000004">
    <property type="protein sequence ID" value="PJF48914.1"/>
    <property type="molecule type" value="Genomic_DNA"/>
</dbReference>
<organism evidence="5 6">
    <name type="scientific">Candidatus Thermofonsia Clade 3 bacterium</name>
    <dbReference type="NCBI Taxonomy" id="2364212"/>
    <lineage>
        <taxon>Bacteria</taxon>
        <taxon>Bacillati</taxon>
        <taxon>Chloroflexota</taxon>
        <taxon>Candidatus Thermofontia</taxon>
        <taxon>Candidatus Thermofonsia Clade 3</taxon>
    </lineage>
</organism>
<evidence type="ECO:0000256" key="1">
    <source>
        <dbReference type="ARBA" id="ARBA00022603"/>
    </source>
</evidence>